<evidence type="ECO:0000313" key="2">
    <source>
        <dbReference type="Proteomes" id="UP001162793"/>
    </source>
</evidence>
<protein>
    <submittedName>
        <fullName evidence="1">Uncharacterized protein</fullName>
    </submittedName>
</protein>
<name>A0AA42BI28_9RALS</name>
<evidence type="ECO:0000313" key="1">
    <source>
        <dbReference type="EMBL" id="MCP1173775.1"/>
    </source>
</evidence>
<dbReference type="EMBL" id="JAMYWC010000004">
    <property type="protein sequence ID" value="MCP1173775.1"/>
    <property type="molecule type" value="Genomic_DNA"/>
</dbReference>
<dbReference type="RefSeq" id="WP_253538462.1">
    <property type="nucleotide sequence ID" value="NZ_JAMYWC010000004.1"/>
</dbReference>
<dbReference type="AlphaFoldDB" id="A0AA42BI28"/>
<reference evidence="2" key="1">
    <citation type="journal article" date="2023" name="Front. Microbiol.">
        <title>Ralstonia chuxiongensis sp. nov., Ralstonia mojiangensis sp. nov., and Ralstonia soli sp. nov., isolated from tobacco fields, are three novel species in the family Burkholderiaceae.</title>
        <authorList>
            <person name="Lu C.H."/>
            <person name="Zhang Y.Y."/>
            <person name="Jiang N."/>
            <person name="Chen W."/>
            <person name="Shao X."/>
            <person name="Zhao Z.M."/>
            <person name="Lu W.L."/>
            <person name="Hu X."/>
            <person name="Xi Y.X."/>
            <person name="Zou S.Y."/>
            <person name="Wei Q.J."/>
            <person name="Lin Z.L."/>
            <person name="Gong L."/>
            <person name="Gai X.T."/>
            <person name="Zhang L.Q."/>
            <person name="Li J.Y."/>
            <person name="Jin Y."/>
            <person name="Xia Z.Y."/>
        </authorList>
    </citation>
    <scope>NUCLEOTIDE SEQUENCE [LARGE SCALE GENOMIC DNA]</scope>
    <source>
        <strain evidence="2">21YRMH01-3</strain>
    </source>
</reference>
<sequence length="123" mass="13969">MEARMRGKRPAEMVVVSLVGHVDEVNPVVVADPSKAYDWRFVIGLEVCVFAKPGVKFHPVVCELYRHAPAWIGLWDVESQEGADCIVHLKPEAMNKNRFVGADFDAIYWPWLKSENKEFRGNA</sequence>
<gene>
    <name evidence="1" type="ORF">NKG59_15545</name>
</gene>
<organism evidence="1 2">
    <name type="scientific">Ralstonia chuxiongensis</name>
    <dbReference type="NCBI Taxonomy" id="2957504"/>
    <lineage>
        <taxon>Bacteria</taxon>
        <taxon>Pseudomonadati</taxon>
        <taxon>Pseudomonadota</taxon>
        <taxon>Betaproteobacteria</taxon>
        <taxon>Burkholderiales</taxon>
        <taxon>Burkholderiaceae</taxon>
        <taxon>Ralstonia</taxon>
    </lineage>
</organism>
<dbReference type="Proteomes" id="UP001162793">
    <property type="component" value="Unassembled WGS sequence"/>
</dbReference>
<proteinExistence type="predicted"/>
<keyword evidence="2" id="KW-1185">Reference proteome</keyword>
<accession>A0AA42BI28</accession>
<comment type="caution">
    <text evidence="1">The sequence shown here is derived from an EMBL/GenBank/DDBJ whole genome shotgun (WGS) entry which is preliminary data.</text>
</comment>